<evidence type="ECO:0000313" key="3">
    <source>
        <dbReference type="Proteomes" id="UP000583929"/>
    </source>
</evidence>
<feature type="transmembrane region" description="Helical" evidence="1">
    <location>
        <begin position="86"/>
        <end position="107"/>
    </location>
</feature>
<evidence type="ECO:0000256" key="1">
    <source>
        <dbReference type="SAM" id="Phobius"/>
    </source>
</evidence>
<keyword evidence="1" id="KW-0812">Transmembrane</keyword>
<sequence length="223" mass="25435">MSLFFFSLYNNETSHSVNRLKHCLCEFSPFPGRIRNVVSVELLKGDRLANVKLSEILENPKMGSIQQLIPINPYNDYEDEGGVPVLVVQLAFFTVATLGLAFAFAFASHTKLSMEPHFPHSLLCGLQVLVLHLPPMAMAMTRESHPLSTRLVVFPNREMQDRSCDKISSNEKISRPSMVISHVVNLRGRMDLPLQETTERSRSSWNKEKKKAISLSCMIWWFR</sequence>
<proteinExistence type="predicted"/>
<keyword evidence="1" id="KW-0472">Membrane</keyword>
<evidence type="ECO:0000313" key="2">
    <source>
        <dbReference type="EMBL" id="KAF4399112.1"/>
    </source>
</evidence>
<protein>
    <submittedName>
        <fullName evidence="2">Uncharacterized protein</fullName>
    </submittedName>
</protein>
<dbReference type="AlphaFoldDB" id="A0A7J6HV57"/>
<keyword evidence="1" id="KW-1133">Transmembrane helix</keyword>
<comment type="caution">
    <text evidence="2">The sequence shown here is derived from an EMBL/GenBank/DDBJ whole genome shotgun (WGS) entry which is preliminary data.</text>
</comment>
<gene>
    <name evidence="2" type="ORF">G4B88_023706</name>
</gene>
<accession>A0A7J6HV57</accession>
<dbReference type="Proteomes" id="UP000583929">
    <property type="component" value="Unassembled WGS sequence"/>
</dbReference>
<reference evidence="2 3" key="1">
    <citation type="journal article" date="2020" name="bioRxiv">
        <title>Sequence and annotation of 42 cannabis genomes reveals extensive copy number variation in cannabinoid synthesis and pathogen resistance genes.</title>
        <authorList>
            <person name="Mckernan K.J."/>
            <person name="Helbert Y."/>
            <person name="Kane L.T."/>
            <person name="Ebling H."/>
            <person name="Zhang L."/>
            <person name="Liu B."/>
            <person name="Eaton Z."/>
            <person name="Mclaughlin S."/>
            <person name="Kingan S."/>
            <person name="Baybayan P."/>
            <person name="Concepcion G."/>
            <person name="Jordan M."/>
            <person name="Riva A."/>
            <person name="Barbazuk W."/>
            <person name="Harkins T."/>
        </authorList>
    </citation>
    <scope>NUCLEOTIDE SEQUENCE [LARGE SCALE GENOMIC DNA]</scope>
    <source>
        <strain evidence="3">cv. Jamaican Lion 4</strain>
        <tissue evidence="2">Leaf</tissue>
    </source>
</reference>
<dbReference type="EMBL" id="JAATIQ010000022">
    <property type="protein sequence ID" value="KAF4399112.1"/>
    <property type="molecule type" value="Genomic_DNA"/>
</dbReference>
<organism evidence="2 3">
    <name type="scientific">Cannabis sativa</name>
    <name type="common">Hemp</name>
    <name type="synonym">Marijuana</name>
    <dbReference type="NCBI Taxonomy" id="3483"/>
    <lineage>
        <taxon>Eukaryota</taxon>
        <taxon>Viridiplantae</taxon>
        <taxon>Streptophyta</taxon>
        <taxon>Embryophyta</taxon>
        <taxon>Tracheophyta</taxon>
        <taxon>Spermatophyta</taxon>
        <taxon>Magnoliopsida</taxon>
        <taxon>eudicotyledons</taxon>
        <taxon>Gunneridae</taxon>
        <taxon>Pentapetalae</taxon>
        <taxon>rosids</taxon>
        <taxon>fabids</taxon>
        <taxon>Rosales</taxon>
        <taxon>Cannabaceae</taxon>
        <taxon>Cannabis</taxon>
    </lineage>
</organism>
<keyword evidence="3" id="KW-1185">Reference proteome</keyword>
<name>A0A7J6HV57_CANSA</name>